<name>A0A8T0UXC7_PANVG</name>
<organism evidence="2 3">
    <name type="scientific">Panicum virgatum</name>
    <name type="common">Blackwell switchgrass</name>
    <dbReference type="NCBI Taxonomy" id="38727"/>
    <lineage>
        <taxon>Eukaryota</taxon>
        <taxon>Viridiplantae</taxon>
        <taxon>Streptophyta</taxon>
        <taxon>Embryophyta</taxon>
        <taxon>Tracheophyta</taxon>
        <taxon>Spermatophyta</taxon>
        <taxon>Magnoliopsida</taxon>
        <taxon>Liliopsida</taxon>
        <taxon>Poales</taxon>
        <taxon>Poaceae</taxon>
        <taxon>PACMAD clade</taxon>
        <taxon>Panicoideae</taxon>
        <taxon>Panicodae</taxon>
        <taxon>Paniceae</taxon>
        <taxon>Panicinae</taxon>
        <taxon>Panicum</taxon>
        <taxon>Panicum sect. Hiantes</taxon>
    </lineage>
</organism>
<feature type="compositionally biased region" description="Pro residues" evidence="1">
    <location>
        <begin position="121"/>
        <end position="130"/>
    </location>
</feature>
<reference evidence="2 3" key="1">
    <citation type="submission" date="2020-05" db="EMBL/GenBank/DDBJ databases">
        <title>WGS assembly of Panicum virgatum.</title>
        <authorList>
            <person name="Lovell J.T."/>
            <person name="Jenkins J."/>
            <person name="Shu S."/>
            <person name="Juenger T.E."/>
            <person name="Schmutz J."/>
        </authorList>
    </citation>
    <scope>NUCLEOTIDE SEQUENCE [LARGE SCALE GENOMIC DNA]</scope>
    <source>
        <strain evidence="3">cv. AP13</strain>
    </source>
</reference>
<comment type="caution">
    <text evidence="2">The sequence shown here is derived from an EMBL/GenBank/DDBJ whole genome shotgun (WGS) entry which is preliminary data.</text>
</comment>
<sequence length="175" mass="18306">MSMLLLPPLLQIDDPTPRIACLFFLARSPAAARSAVVPRAPLGRPSAPRGRPSGVRAATPPVVALAAGHSHVAAARARDVARSLHAEPPLPCLCRASRNEKQGRRRGRGGRREARELSPVAPLPKPPPPGEAWEGPMPWPRPCAPAVARVAAPARMESRSTGATSESAASSARSA</sequence>
<keyword evidence="3" id="KW-1185">Reference proteome</keyword>
<dbReference type="Proteomes" id="UP000823388">
    <property type="component" value="Chromosome 3K"/>
</dbReference>
<evidence type="ECO:0000313" key="2">
    <source>
        <dbReference type="EMBL" id="KAG2628981.1"/>
    </source>
</evidence>
<feature type="region of interest" description="Disordered" evidence="1">
    <location>
        <begin position="150"/>
        <end position="175"/>
    </location>
</feature>
<dbReference type="EMBL" id="CM029041">
    <property type="protein sequence ID" value="KAG2628981.1"/>
    <property type="molecule type" value="Genomic_DNA"/>
</dbReference>
<protein>
    <submittedName>
        <fullName evidence="2">Uncharacterized protein</fullName>
    </submittedName>
</protein>
<feature type="region of interest" description="Disordered" evidence="1">
    <location>
        <begin position="95"/>
        <end position="138"/>
    </location>
</feature>
<gene>
    <name evidence="2" type="ORF">PVAP13_3KG407301</name>
</gene>
<evidence type="ECO:0000313" key="3">
    <source>
        <dbReference type="Proteomes" id="UP000823388"/>
    </source>
</evidence>
<proteinExistence type="predicted"/>
<accession>A0A8T0UXC7</accession>
<evidence type="ECO:0000256" key="1">
    <source>
        <dbReference type="SAM" id="MobiDB-lite"/>
    </source>
</evidence>
<dbReference type="AlphaFoldDB" id="A0A8T0UXC7"/>